<accession>A0A5D0GKV0</accession>
<feature type="transmembrane region" description="Helical" evidence="1">
    <location>
        <begin position="112"/>
        <end position="133"/>
    </location>
</feature>
<evidence type="ECO:0008006" key="4">
    <source>
        <dbReference type="Google" id="ProtNLM"/>
    </source>
</evidence>
<dbReference type="RefSeq" id="WP_148452763.1">
    <property type="nucleotide sequence ID" value="NZ_VSFC01000012.1"/>
</dbReference>
<comment type="caution">
    <text evidence="2">The sequence shown here is derived from an EMBL/GenBank/DDBJ whole genome shotgun (WGS) entry which is preliminary data.</text>
</comment>
<protein>
    <recommendedName>
        <fullName evidence="4">Sugar transporter</fullName>
    </recommendedName>
</protein>
<organism evidence="2 3">
    <name type="scientific">Formosa maritima</name>
    <dbReference type="NCBI Taxonomy" id="2592046"/>
    <lineage>
        <taxon>Bacteria</taxon>
        <taxon>Pseudomonadati</taxon>
        <taxon>Bacteroidota</taxon>
        <taxon>Flavobacteriia</taxon>
        <taxon>Flavobacteriales</taxon>
        <taxon>Flavobacteriaceae</taxon>
        <taxon>Formosa</taxon>
    </lineage>
</organism>
<gene>
    <name evidence="2" type="ORF">FVF61_02125</name>
</gene>
<proteinExistence type="predicted"/>
<keyword evidence="3" id="KW-1185">Reference proteome</keyword>
<dbReference type="Proteomes" id="UP000324550">
    <property type="component" value="Unassembled WGS sequence"/>
</dbReference>
<feature type="transmembrane region" description="Helical" evidence="1">
    <location>
        <begin position="12"/>
        <end position="36"/>
    </location>
</feature>
<keyword evidence="1" id="KW-0812">Transmembrane</keyword>
<dbReference type="OrthoDB" id="1143964at2"/>
<name>A0A5D0GKV0_9FLAO</name>
<feature type="transmembrane region" description="Helical" evidence="1">
    <location>
        <begin position="87"/>
        <end position="106"/>
    </location>
</feature>
<evidence type="ECO:0000313" key="3">
    <source>
        <dbReference type="Proteomes" id="UP000324550"/>
    </source>
</evidence>
<keyword evidence="1" id="KW-0472">Membrane</keyword>
<evidence type="ECO:0000256" key="1">
    <source>
        <dbReference type="SAM" id="Phobius"/>
    </source>
</evidence>
<dbReference type="AlphaFoldDB" id="A0A5D0GKV0"/>
<keyword evidence="1" id="KW-1133">Transmembrane helix</keyword>
<reference evidence="2 3" key="1">
    <citation type="submission" date="2019-08" db="EMBL/GenBank/DDBJ databases">
        <title>Formosa sediminis sp. nov., isolated from marine sediment.</title>
        <authorList>
            <person name="Cao W.R."/>
        </authorList>
    </citation>
    <scope>NUCLEOTIDE SEQUENCE [LARGE SCALE GENOMIC DNA]</scope>
    <source>
        <strain evidence="2 3">1494</strain>
    </source>
</reference>
<feature type="transmembrane region" description="Helical" evidence="1">
    <location>
        <begin position="56"/>
        <end position="80"/>
    </location>
</feature>
<sequence length="145" mass="15845">MNDISTNKPPVWFWIVAVVALVWNLMGVMAYIGQAFMTEAELNALPEAEQALYANVPAWATAAFAIAVFGGAIACIALLLRKKIAKTLFLISLIGIIVQMIYNLFISEAMDVYGPGSMVMPLMVIVIGVYLILFSNKSIAKNWIS</sequence>
<evidence type="ECO:0000313" key="2">
    <source>
        <dbReference type="EMBL" id="TYA58969.1"/>
    </source>
</evidence>
<dbReference type="EMBL" id="VSFC01000012">
    <property type="protein sequence ID" value="TYA58969.1"/>
    <property type="molecule type" value="Genomic_DNA"/>
</dbReference>